<feature type="domain" description="Putative zinc-finger" evidence="12">
    <location>
        <begin position="52"/>
        <end position="86"/>
    </location>
</feature>
<name>A0A411YFS0_9ACTN</name>
<dbReference type="Pfam" id="PF13490">
    <property type="entry name" value="zf-HC2"/>
    <property type="match status" value="1"/>
</dbReference>
<evidence type="ECO:0000256" key="2">
    <source>
        <dbReference type="ARBA" id="ARBA00004236"/>
    </source>
</evidence>
<sequence>MQSGRGRRAAGPAVGHRQVTHLLRAQGVPAGSRGAGGGTVSTRDDRHGDEACEGIREELGGYVLGGLEEREVAVVDVHLASCPACRAELDELSGLPDLLELAAETPPRVPPDLRDRVVTSAALEPAEPDRPSSWARLVLTVAAAVLIGVALGAAATVATVAGDPPADDVVALGDSGPDEGLERAIDGEARLRDSPSGVQLQLEARGLQPDPDVAYYHVWLELPSGDRVSAGTVLPDEDGEVDASLTCGGALEDYDALTITAHPYLDAEGDALVRTTLN</sequence>
<dbReference type="OrthoDB" id="129419at2"/>
<dbReference type="InterPro" id="IPR018764">
    <property type="entry name" value="RskA_C"/>
</dbReference>
<dbReference type="GO" id="GO:0016989">
    <property type="term" value="F:sigma factor antagonist activity"/>
    <property type="evidence" value="ECO:0007669"/>
    <property type="project" value="TreeGrafter"/>
</dbReference>
<evidence type="ECO:0000313" key="13">
    <source>
        <dbReference type="EMBL" id="QBI20058.1"/>
    </source>
</evidence>
<evidence type="ECO:0000256" key="10">
    <source>
        <dbReference type="SAM" id="Phobius"/>
    </source>
</evidence>
<reference evidence="13 14" key="1">
    <citation type="submission" date="2019-01" db="EMBL/GenBank/DDBJ databases">
        <title>Egibacter rhizosphaerae EGI 80759T.</title>
        <authorList>
            <person name="Chen D.-D."/>
            <person name="Tian Y."/>
            <person name="Jiao J.-Y."/>
            <person name="Zhang X.-T."/>
            <person name="Zhang Y.-G."/>
            <person name="Zhang Y."/>
            <person name="Xiao M."/>
            <person name="Shu W.-S."/>
            <person name="Li W.-J."/>
        </authorList>
    </citation>
    <scope>NUCLEOTIDE SEQUENCE [LARGE SCALE GENOMIC DNA]</scope>
    <source>
        <strain evidence="13 14">EGI 80759</strain>
    </source>
</reference>
<evidence type="ECO:0000256" key="8">
    <source>
        <dbReference type="ARBA" id="ARBA00030803"/>
    </source>
</evidence>
<evidence type="ECO:0000256" key="4">
    <source>
        <dbReference type="ARBA" id="ARBA00022692"/>
    </source>
</evidence>
<feature type="region of interest" description="Disordered" evidence="9">
    <location>
        <begin position="1"/>
        <end position="47"/>
    </location>
</feature>
<evidence type="ECO:0000259" key="12">
    <source>
        <dbReference type="Pfam" id="PF13490"/>
    </source>
</evidence>
<dbReference type="InterPro" id="IPR027383">
    <property type="entry name" value="Znf_put"/>
</dbReference>
<keyword evidence="6 10" id="KW-0472">Membrane</keyword>
<evidence type="ECO:0000256" key="9">
    <source>
        <dbReference type="SAM" id="MobiDB-lite"/>
    </source>
</evidence>
<dbReference type="Pfam" id="PF10099">
    <property type="entry name" value="RskA_C"/>
    <property type="match status" value="1"/>
</dbReference>
<evidence type="ECO:0000256" key="7">
    <source>
        <dbReference type="ARBA" id="ARBA00029829"/>
    </source>
</evidence>
<keyword evidence="5 10" id="KW-1133">Transmembrane helix</keyword>
<gene>
    <name evidence="13" type="ORF">ER308_11125</name>
</gene>
<evidence type="ECO:0000256" key="1">
    <source>
        <dbReference type="ARBA" id="ARBA00004167"/>
    </source>
</evidence>
<keyword evidence="4 10" id="KW-0812">Transmembrane</keyword>
<dbReference type="Gene3D" id="1.10.10.1320">
    <property type="entry name" value="Anti-sigma factor, zinc-finger domain"/>
    <property type="match status" value="1"/>
</dbReference>
<dbReference type="AlphaFoldDB" id="A0A411YFS0"/>
<evidence type="ECO:0000256" key="5">
    <source>
        <dbReference type="ARBA" id="ARBA00022989"/>
    </source>
</evidence>
<evidence type="ECO:0000259" key="11">
    <source>
        <dbReference type="Pfam" id="PF10099"/>
    </source>
</evidence>
<dbReference type="PANTHER" id="PTHR37461">
    <property type="entry name" value="ANTI-SIGMA-K FACTOR RSKA"/>
    <property type="match status" value="1"/>
</dbReference>
<keyword evidence="14" id="KW-1185">Reference proteome</keyword>
<feature type="domain" description="Anti-sigma K factor RskA C-terminal" evidence="11">
    <location>
        <begin position="140"/>
        <end position="262"/>
    </location>
</feature>
<dbReference type="PANTHER" id="PTHR37461:SF1">
    <property type="entry name" value="ANTI-SIGMA-K FACTOR RSKA"/>
    <property type="match status" value="1"/>
</dbReference>
<dbReference type="InterPro" id="IPR041916">
    <property type="entry name" value="Anti_sigma_zinc_sf"/>
</dbReference>
<proteinExistence type="predicted"/>
<dbReference type="Proteomes" id="UP000291469">
    <property type="component" value="Chromosome"/>
</dbReference>
<comment type="subcellular location">
    <subcellularLocation>
        <location evidence="2">Cell membrane</location>
    </subcellularLocation>
    <subcellularLocation>
        <location evidence="1">Membrane</location>
        <topology evidence="1">Single-pass membrane protein</topology>
    </subcellularLocation>
</comment>
<evidence type="ECO:0000313" key="14">
    <source>
        <dbReference type="Proteomes" id="UP000291469"/>
    </source>
</evidence>
<evidence type="ECO:0000256" key="3">
    <source>
        <dbReference type="ARBA" id="ARBA00022475"/>
    </source>
</evidence>
<feature type="transmembrane region" description="Helical" evidence="10">
    <location>
        <begin position="137"/>
        <end position="161"/>
    </location>
</feature>
<protein>
    <recommendedName>
        <fullName evidence="8">Regulator of SigK</fullName>
    </recommendedName>
    <alternativeName>
        <fullName evidence="7">Sigma-K anti-sigma factor RskA</fullName>
    </alternativeName>
</protein>
<dbReference type="GO" id="GO:0006417">
    <property type="term" value="P:regulation of translation"/>
    <property type="evidence" value="ECO:0007669"/>
    <property type="project" value="TreeGrafter"/>
</dbReference>
<evidence type="ECO:0000256" key="6">
    <source>
        <dbReference type="ARBA" id="ARBA00023136"/>
    </source>
</evidence>
<keyword evidence="3" id="KW-1003">Cell membrane</keyword>
<accession>A0A411YFS0</accession>
<dbReference type="GO" id="GO:0005886">
    <property type="term" value="C:plasma membrane"/>
    <property type="evidence" value="ECO:0007669"/>
    <property type="project" value="UniProtKB-SubCell"/>
</dbReference>
<dbReference type="EMBL" id="CP036402">
    <property type="protein sequence ID" value="QBI20058.1"/>
    <property type="molecule type" value="Genomic_DNA"/>
</dbReference>
<organism evidence="13 14">
    <name type="scientific">Egibacter rhizosphaerae</name>
    <dbReference type="NCBI Taxonomy" id="1670831"/>
    <lineage>
        <taxon>Bacteria</taxon>
        <taxon>Bacillati</taxon>
        <taxon>Actinomycetota</taxon>
        <taxon>Nitriliruptoria</taxon>
        <taxon>Egibacterales</taxon>
        <taxon>Egibacteraceae</taxon>
        <taxon>Egibacter</taxon>
    </lineage>
</organism>
<dbReference type="InterPro" id="IPR051474">
    <property type="entry name" value="Anti-sigma-K/W_factor"/>
</dbReference>
<dbReference type="KEGG" id="erz:ER308_11125"/>